<evidence type="ECO:0000259" key="1">
    <source>
        <dbReference type="Pfam" id="PF00174"/>
    </source>
</evidence>
<reference evidence="2 3" key="1">
    <citation type="journal article" date="2019" name="Environ. Microbiol.">
        <title>Species interactions and distinct microbial communities in high Arctic permafrost affected cryosols are associated with the CH4 and CO2 gas fluxes.</title>
        <authorList>
            <person name="Altshuler I."/>
            <person name="Hamel J."/>
            <person name="Turney S."/>
            <person name="Magnuson E."/>
            <person name="Levesque R."/>
            <person name="Greer C."/>
            <person name="Whyte L.G."/>
        </authorList>
    </citation>
    <scope>NUCLEOTIDE SEQUENCE [LARGE SCALE GENOMIC DNA]</scope>
    <source>
        <strain evidence="2 3">E6.1</strain>
    </source>
</reference>
<keyword evidence="3" id="KW-1185">Reference proteome</keyword>
<dbReference type="OrthoDB" id="9795587at2"/>
<dbReference type="InterPro" id="IPR036374">
    <property type="entry name" value="OxRdtase_Mopterin-bd_sf"/>
</dbReference>
<dbReference type="Pfam" id="PF00174">
    <property type="entry name" value="Oxidored_molyb"/>
    <property type="match status" value="1"/>
</dbReference>
<dbReference type="Gene3D" id="3.90.420.10">
    <property type="entry name" value="Oxidoreductase, molybdopterin-binding domain"/>
    <property type="match status" value="1"/>
</dbReference>
<dbReference type="Proteomes" id="UP000319931">
    <property type="component" value="Unassembled WGS sequence"/>
</dbReference>
<dbReference type="GO" id="GO:0008482">
    <property type="term" value="F:sulfite oxidase activity"/>
    <property type="evidence" value="ECO:0007669"/>
    <property type="project" value="TreeGrafter"/>
</dbReference>
<dbReference type="Gene3D" id="2.60.40.650">
    <property type="match status" value="1"/>
</dbReference>
<proteinExistence type="predicted"/>
<evidence type="ECO:0000313" key="2">
    <source>
        <dbReference type="EMBL" id="TPG52794.1"/>
    </source>
</evidence>
<dbReference type="InterPro" id="IPR008335">
    <property type="entry name" value="Mopterin_OxRdtase_euk"/>
</dbReference>
<dbReference type="EMBL" id="RCZC01000003">
    <property type="protein sequence ID" value="TPG52794.1"/>
    <property type="molecule type" value="Genomic_DNA"/>
</dbReference>
<dbReference type="AlphaFoldDB" id="A0A502FTL7"/>
<gene>
    <name evidence="2" type="ORF">EAH76_13050</name>
</gene>
<evidence type="ECO:0000313" key="3">
    <source>
        <dbReference type="Proteomes" id="UP000319931"/>
    </source>
</evidence>
<dbReference type="RefSeq" id="WP_140850713.1">
    <property type="nucleotide sequence ID" value="NZ_RCZC01000003.1"/>
</dbReference>
<comment type="caution">
    <text evidence="2">The sequence shown here is derived from an EMBL/GenBank/DDBJ whole genome shotgun (WGS) entry which is preliminary data.</text>
</comment>
<organism evidence="2 3">
    <name type="scientific">Sphingomonas glacialis</name>
    <dbReference type="NCBI Taxonomy" id="658225"/>
    <lineage>
        <taxon>Bacteria</taxon>
        <taxon>Pseudomonadati</taxon>
        <taxon>Pseudomonadota</taxon>
        <taxon>Alphaproteobacteria</taxon>
        <taxon>Sphingomonadales</taxon>
        <taxon>Sphingomonadaceae</taxon>
        <taxon>Sphingomonas</taxon>
    </lineage>
</organism>
<accession>A0A502FTL7</accession>
<dbReference type="InterPro" id="IPR000572">
    <property type="entry name" value="OxRdtase_Mopterin-bd_dom"/>
</dbReference>
<dbReference type="SUPFAM" id="SSF56524">
    <property type="entry name" value="Oxidoreductase molybdopterin-binding domain"/>
    <property type="match status" value="1"/>
</dbReference>
<dbReference type="GO" id="GO:0020037">
    <property type="term" value="F:heme binding"/>
    <property type="evidence" value="ECO:0007669"/>
    <property type="project" value="TreeGrafter"/>
</dbReference>
<sequence length="397" mass="42464">MDDALRQQIGRRGALALGAGALASSPLWAQSLVDLGFSENDGRRPLTDAFPGKTGMILQRTRGPLLETPMAAFDGALSDNPATPNDRFFVRWHYADIPLSVDAAAFRLQIKGAVTRALSLSLDAIQSLPAVEIAAVNQCSGNSRGLFAPRVPGAQWGNGAMGHAVWTGVRLSDLLDRAGIGAGAQHVRFAGLDRPPGDAPWFAKTLTLAQARSRDVIVAYGMNGVQLPLLNGFPLRLIVPGYYSTYWVKALDSIEVLTAPDTGYWMDKAYRVPTAPRASVIPGAKDFPTMPIGRMLPRAFFTKADAQAVRGIAMGGDAGVAKVEWSIDAGKSWHAAQLGRDHGAYGFRRWAAVLPRGSHTVAVRTTNLRGVTQAADPIWNPGGYMRNVIETAKVTVA</sequence>
<dbReference type="GO" id="GO:0006790">
    <property type="term" value="P:sulfur compound metabolic process"/>
    <property type="evidence" value="ECO:0007669"/>
    <property type="project" value="TreeGrafter"/>
</dbReference>
<dbReference type="PANTHER" id="PTHR19372:SF7">
    <property type="entry name" value="SULFITE OXIDASE, MITOCHONDRIAL"/>
    <property type="match status" value="1"/>
</dbReference>
<name>A0A502FTL7_9SPHN</name>
<feature type="domain" description="Oxidoreductase molybdopterin-binding" evidence="1">
    <location>
        <begin position="96"/>
        <end position="265"/>
    </location>
</feature>
<protein>
    <submittedName>
        <fullName evidence="2">Oxidase</fullName>
    </submittedName>
</protein>
<dbReference type="GO" id="GO:0043546">
    <property type="term" value="F:molybdopterin cofactor binding"/>
    <property type="evidence" value="ECO:0007669"/>
    <property type="project" value="TreeGrafter"/>
</dbReference>
<dbReference type="PRINTS" id="PR00407">
    <property type="entry name" value="EUMOPTERIN"/>
</dbReference>
<dbReference type="PANTHER" id="PTHR19372">
    <property type="entry name" value="SULFITE REDUCTASE"/>
    <property type="match status" value="1"/>
</dbReference>
<dbReference type="InterPro" id="IPR014756">
    <property type="entry name" value="Ig_E-set"/>
</dbReference>
<dbReference type="SUPFAM" id="SSF81296">
    <property type="entry name" value="E set domains"/>
    <property type="match status" value="1"/>
</dbReference>